<dbReference type="Gene3D" id="3.90.1150.10">
    <property type="entry name" value="Aspartate Aminotransferase, domain 1"/>
    <property type="match status" value="1"/>
</dbReference>
<dbReference type="EMBL" id="JBHSBN010000001">
    <property type="protein sequence ID" value="MFC4104860.1"/>
    <property type="molecule type" value="Genomic_DNA"/>
</dbReference>
<dbReference type="SUPFAM" id="SSF53383">
    <property type="entry name" value="PLP-dependent transferases"/>
    <property type="match status" value="1"/>
</dbReference>
<dbReference type="InterPro" id="IPR015421">
    <property type="entry name" value="PyrdxlP-dep_Trfase_major"/>
</dbReference>
<accession>A0ABV8KFN9</accession>
<feature type="compositionally biased region" description="Pro residues" evidence="5">
    <location>
        <begin position="1"/>
        <end position="17"/>
    </location>
</feature>
<dbReference type="GO" id="GO:0008483">
    <property type="term" value="F:transaminase activity"/>
    <property type="evidence" value="ECO:0007669"/>
    <property type="project" value="UniProtKB-KW"/>
</dbReference>
<evidence type="ECO:0000256" key="4">
    <source>
        <dbReference type="ARBA" id="ARBA00022898"/>
    </source>
</evidence>
<dbReference type="Proteomes" id="UP001595868">
    <property type="component" value="Unassembled WGS sequence"/>
</dbReference>
<evidence type="ECO:0000256" key="2">
    <source>
        <dbReference type="ARBA" id="ARBA00022576"/>
    </source>
</evidence>
<dbReference type="Gene3D" id="3.40.640.10">
    <property type="entry name" value="Type I PLP-dependent aspartate aminotransferase-like (Major domain)"/>
    <property type="match status" value="1"/>
</dbReference>
<evidence type="ECO:0000256" key="5">
    <source>
        <dbReference type="SAM" id="MobiDB-lite"/>
    </source>
</evidence>
<keyword evidence="3 7" id="KW-0808">Transferase</keyword>
<name>A0ABV8KFN9_9ACTN</name>
<evidence type="ECO:0000313" key="8">
    <source>
        <dbReference type="Proteomes" id="UP001595868"/>
    </source>
</evidence>
<comment type="caution">
    <text evidence="7">The sequence shown here is derived from an EMBL/GenBank/DDBJ whole genome shotgun (WGS) entry which is preliminary data.</text>
</comment>
<protein>
    <submittedName>
        <fullName evidence="7">Pyridoxal phosphate-dependent aminotransferase</fullName>
        <ecNumber evidence="7">2.6.1.-</ecNumber>
    </submittedName>
</protein>
<evidence type="ECO:0000313" key="7">
    <source>
        <dbReference type="EMBL" id="MFC4104860.1"/>
    </source>
</evidence>
<dbReference type="InterPro" id="IPR015422">
    <property type="entry name" value="PyrdxlP-dep_Trfase_small"/>
</dbReference>
<evidence type="ECO:0000256" key="3">
    <source>
        <dbReference type="ARBA" id="ARBA00022679"/>
    </source>
</evidence>
<keyword evidence="2 7" id="KW-0032">Aminotransferase</keyword>
<dbReference type="Pfam" id="PF00155">
    <property type="entry name" value="Aminotran_1_2"/>
    <property type="match status" value="1"/>
</dbReference>
<keyword evidence="8" id="KW-1185">Reference proteome</keyword>
<feature type="region of interest" description="Disordered" evidence="5">
    <location>
        <begin position="1"/>
        <end position="22"/>
    </location>
</feature>
<dbReference type="CDD" id="cd00609">
    <property type="entry name" value="AAT_like"/>
    <property type="match status" value="1"/>
</dbReference>
<evidence type="ECO:0000259" key="6">
    <source>
        <dbReference type="Pfam" id="PF00155"/>
    </source>
</evidence>
<dbReference type="EC" id="2.6.1.-" evidence="7"/>
<comment type="cofactor">
    <cofactor evidence="1">
        <name>pyridoxal 5'-phosphate</name>
        <dbReference type="ChEBI" id="CHEBI:597326"/>
    </cofactor>
</comment>
<dbReference type="InterPro" id="IPR015424">
    <property type="entry name" value="PyrdxlP-dep_Trfase"/>
</dbReference>
<dbReference type="InterPro" id="IPR051326">
    <property type="entry name" value="Kynurenine-oxoglutarate_AT"/>
</dbReference>
<dbReference type="InterPro" id="IPR004839">
    <property type="entry name" value="Aminotransferase_I/II_large"/>
</dbReference>
<proteinExistence type="predicted"/>
<keyword evidence="4" id="KW-0663">Pyridoxal phosphate</keyword>
<organism evidence="7 8">
    <name type="scientific">Micromonospora zhanjiangensis</name>
    <dbReference type="NCBI Taxonomy" id="1522057"/>
    <lineage>
        <taxon>Bacteria</taxon>
        <taxon>Bacillati</taxon>
        <taxon>Actinomycetota</taxon>
        <taxon>Actinomycetes</taxon>
        <taxon>Micromonosporales</taxon>
        <taxon>Micromonosporaceae</taxon>
        <taxon>Micromonospora</taxon>
    </lineage>
</organism>
<dbReference type="RefSeq" id="WP_377541783.1">
    <property type="nucleotide sequence ID" value="NZ_JBHSBN010000001.1"/>
</dbReference>
<feature type="domain" description="Aminotransferase class I/classII large" evidence="6">
    <location>
        <begin position="50"/>
        <end position="406"/>
    </location>
</feature>
<gene>
    <name evidence="7" type="ORF">ACFOX0_02760</name>
</gene>
<reference evidence="8" key="1">
    <citation type="journal article" date="2019" name="Int. J. Syst. Evol. Microbiol.">
        <title>The Global Catalogue of Microorganisms (GCM) 10K type strain sequencing project: providing services to taxonomists for standard genome sequencing and annotation.</title>
        <authorList>
            <consortium name="The Broad Institute Genomics Platform"/>
            <consortium name="The Broad Institute Genome Sequencing Center for Infectious Disease"/>
            <person name="Wu L."/>
            <person name="Ma J."/>
        </authorList>
    </citation>
    <scope>NUCLEOTIDE SEQUENCE [LARGE SCALE GENOMIC DNA]</scope>
    <source>
        <strain evidence="8">2902at01</strain>
    </source>
</reference>
<dbReference type="NCBIfam" id="NF005855">
    <property type="entry name" value="PRK07777.1"/>
    <property type="match status" value="1"/>
</dbReference>
<sequence>MSDPTRPAPSPGPPAAAPAPAGEPLVARMRPFGTTVFAEMSALATRTGAVNLGQGFPDTDGPAEMLAAAAEAVRGGANQYPPGPGIPALRAAVAGHQKRFWGLDYDPDGEILVTAGATEAIAAAILALCETGDEVVCFEPYYDSYAASIALAGAVRRPVTLRPADDGRYAFDPAALRAAFGPRTRLVLLNSPHNPTGKVFTRDELTLIAELCQEYGAYAVTDEVYEHLVFTDAATGHLPLAGLPGMWQRTLRVSSAGKTFSCTGWKVGWVSGPAALVAAVLRVKQFLTFVNAAPLQPAVAVALELPDSYFDGFRDDLQRRRDQLATGLTEAGFETIVPEGTYFVTAGIGRLGGRDGVEFCRSLPERCGVVAIPTQVFYDDVEAGRRLVRFAFCKRPEVLAEAVTRLRTLPTADR</sequence>
<evidence type="ECO:0000256" key="1">
    <source>
        <dbReference type="ARBA" id="ARBA00001933"/>
    </source>
</evidence>
<dbReference type="PANTHER" id="PTHR43807:SF20">
    <property type="entry name" value="FI04487P"/>
    <property type="match status" value="1"/>
</dbReference>
<dbReference type="PANTHER" id="PTHR43807">
    <property type="entry name" value="FI04487P"/>
    <property type="match status" value="1"/>
</dbReference>